<dbReference type="EMBL" id="JAVHNQ010000002">
    <property type="protein sequence ID" value="KAK6354611.1"/>
    <property type="molecule type" value="Genomic_DNA"/>
</dbReference>
<gene>
    <name evidence="2" type="ORF">TWF696_003753</name>
</gene>
<dbReference type="Pfam" id="PF09056">
    <property type="entry name" value="Phospholip_A2_3"/>
    <property type="match status" value="1"/>
</dbReference>
<dbReference type="GO" id="GO:0004623">
    <property type="term" value="F:phospholipase A2 activity"/>
    <property type="evidence" value="ECO:0007669"/>
    <property type="project" value="InterPro"/>
</dbReference>
<feature type="signal peptide" evidence="1">
    <location>
        <begin position="1"/>
        <end position="17"/>
    </location>
</feature>
<proteinExistence type="predicted"/>
<organism evidence="2 3">
    <name type="scientific">Orbilia brochopaga</name>
    <dbReference type="NCBI Taxonomy" id="3140254"/>
    <lineage>
        <taxon>Eukaryota</taxon>
        <taxon>Fungi</taxon>
        <taxon>Dikarya</taxon>
        <taxon>Ascomycota</taxon>
        <taxon>Pezizomycotina</taxon>
        <taxon>Orbiliomycetes</taxon>
        <taxon>Orbiliales</taxon>
        <taxon>Orbiliaceae</taxon>
        <taxon>Orbilia</taxon>
    </lineage>
</organism>
<reference evidence="2 3" key="1">
    <citation type="submission" date="2019-10" db="EMBL/GenBank/DDBJ databases">
        <authorList>
            <person name="Palmer J.M."/>
        </authorList>
    </citation>
    <scope>NUCLEOTIDE SEQUENCE [LARGE SCALE GENOMIC DNA]</scope>
    <source>
        <strain evidence="2 3">TWF696</strain>
    </source>
</reference>
<accession>A0AAV9V410</accession>
<comment type="caution">
    <text evidence="2">The sequence shown here is derived from an EMBL/GenBank/DDBJ whole genome shotgun (WGS) entry which is preliminary data.</text>
</comment>
<evidence type="ECO:0000256" key="1">
    <source>
        <dbReference type="SAM" id="SignalP"/>
    </source>
</evidence>
<evidence type="ECO:0000313" key="2">
    <source>
        <dbReference type="EMBL" id="KAK6354611.1"/>
    </source>
</evidence>
<dbReference type="SUPFAM" id="SSF48619">
    <property type="entry name" value="Phospholipase A2, PLA2"/>
    <property type="match status" value="1"/>
</dbReference>
<evidence type="ECO:0000313" key="3">
    <source>
        <dbReference type="Proteomes" id="UP001375240"/>
    </source>
</evidence>
<dbReference type="Proteomes" id="UP001375240">
    <property type="component" value="Unassembled WGS sequence"/>
</dbReference>
<dbReference type="InterPro" id="IPR036444">
    <property type="entry name" value="PLipase_A2_dom_sf"/>
</dbReference>
<dbReference type="GO" id="GO:0006644">
    <property type="term" value="P:phospholipid metabolic process"/>
    <property type="evidence" value="ECO:0007669"/>
    <property type="project" value="InterPro"/>
</dbReference>
<keyword evidence="1" id="KW-0732">Signal</keyword>
<keyword evidence="3" id="KW-1185">Reference proteome</keyword>
<dbReference type="InterPro" id="IPR015141">
    <property type="entry name" value="PLipase_A2_prok/fun"/>
</dbReference>
<name>A0AAV9V410_9PEZI</name>
<dbReference type="AlphaFoldDB" id="A0AAV9V410"/>
<dbReference type="Gene3D" id="1.20.90.10">
    <property type="entry name" value="Phospholipase A2 domain"/>
    <property type="match status" value="1"/>
</dbReference>
<sequence>MFFKTTLLVALAALSQAMPTTPAADTSAVAACKPDDVHCITDSMLFSSSMTQFLTLRSQNYHSPPLTYKSDGCSVPKLFVDEFQLIDKDRPYGRYNFINACYRHDFGCNNYKKQKRFTKTNKKPIDEKFKTDLLAICDAQFADPRTPQPAGATLDDCKHIANIYYLGAAVYFGGIQGE</sequence>
<protein>
    <submittedName>
        <fullName evidence="2">Uncharacterized protein</fullName>
    </submittedName>
</protein>
<feature type="chain" id="PRO_5043373291" evidence="1">
    <location>
        <begin position="18"/>
        <end position="178"/>
    </location>
</feature>
<dbReference type="GO" id="GO:0050482">
    <property type="term" value="P:arachidonate secretion"/>
    <property type="evidence" value="ECO:0007669"/>
    <property type="project" value="InterPro"/>
</dbReference>